<dbReference type="AlphaFoldDB" id="A0A975RNW3"/>
<gene>
    <name evidence="2" type="ORF">KMZ29_11065</name>
</gene>
<keyword evidence="1" id="KW-0472">Membrane</keyword>
<dbReference type="EMBL" id="CP076134">
    <property type="protein sequence ID" value="QWG15147.1"/>
    <property type="molecule type" value="Genomic_DNA"/>
</dbReference>
<dbReference type="Proteomes" id="UP000680839">
    <property type="component" value="Chromosome"/>
</dbReference>
<accession>A0A975RNW3</accession>
<evidence type="ECO:0000313" key="2">
    <source>
        <dbReference type="EMBL" id="QWG15147.1"/>
    </source>
</evidence>
<keyword evidence="1" id="KW-1133">Transmembrane helix</keyword>
<organism evidence="2 3">
    <name type="scientific">Bradyrhizobium sediminis</name>
    <dbReference type="NCBI Taxonomy" id="2840469"/>
    <lineage>
        <taxon>Bacteria</taxon>
        <taxon>Pseudomonadati</taxon>
        <taxon>Pseudomonadota</taxon>
        <taxon>Alphaproteobacteria</taxon>
        <taxon>Hyphomicrobiales</taxon>
        <taxon>Nitrobacteraceae</taxon>
        <taxon>Bradyrhizobium</taxon>
    </lineage>
</organism>
<feature type="transmembrane region" description="Helical" evidence="1">
    <location>
        <begin position="6"/>
        <end position="28"/>
    </location>
</feature>
<evidence type="ECO:0000313" key="3">
    <source>
        <dbReference type="Proteomes" id="UP000680839"/>
    </source>
</evidence>
<keyword evidence="1" id="KW-0812">Transmembrane</keyword>
<sequence length="64" mass="6506">MDSEAIAKLLGGIIAAVVLVIAFVFGPVGQMGKPAKEMQKIEAPKAAAPAAPAVRGPVVREVPQ</sequence>
<dbReference type="RefSeq" id="WP_215623710.1">
    <property type="nucleotide sequence ID" value="NZ_CP076134.1"/>
</dbReference>
<reference evidence="2" key="1">
    <citation type="submission" date="2021-06" db="EMBL/GenBank/DDBJ databases">
        <title>Bradyrhizobium sp. S2-20-1 Genome sequencing.</title>
        <authorList>
            <person name="Jin L."/>
        </authorList>
    </citation>
    <scope>NUCLEOTIDE SEQUENCE</scope>
    <source>
        <strain evidence="2">S2-20-1</strain>
    </source>
</reference>
<proteinExistence type="predicted"/>
<evidence type="ECO:0000256" key="1">
    <source>
        <dbReference type="SAM" id="Phobius"/>
    </source>
</evidence>
<name>A0A975RNW3_9BRAD</name>
<protein>
    <submittedName>
        <fullName evidence="2">Uncharacterized protein</fullName>
    </submittedName>
</protein>